<dbReference type="EMBL" id="JACHLN010000001">
    <property type="protein sequence ID" value="MBB4837802.1"/>
    <property type="molecule type" value="Genomic_DNA"/>
</dbReference>
<evidence type="ECO:0000313" key="3">
    <source>
        <dbReference type="Proteomes" id="UP000575241"/>
    </source>
</evidence>
<keyword evidence="1" id="KW-0812">Transmembrane</keyword>
<protein>
    <submittedName>
        <fullName evidence="2">Uncharacterized protein</fullName>
    </submittedName>
</protein>
<keyword evidence="1" id="KW-1133">Transmembrane helix</keyword>
<gene>
    <name evidence="2" type="ORF">HNP52_000853</name>
</gene>
<dbReference type="AlphaFoldDB" id="A0A7W7JYN8"/>
<evidence type="ECO:0000313" key="2">
    <source>
        <dbReference type="EMBL" id="MBB4837802.1"/>
    </source>
</evidence>
<reference evidence="2 3" key="1">
    <citation type="submission" date="2020-08" db="EMBL/GenBank/DDBJ databases">
        <title>Functional genomics of gut bacteria from endangered species of beetles.</title>
        <authorList>
            <person name="Carlos-Shanley C."/>
        </authorList>
    </citation>
    <scope>NUCLEOTIDE SEQUENCE [LARGE SCALE GENOMIC DNA]</scope>
    <source>
        <strain evidence="2 3">S00224</strain>
    </source>
</reference>
<feature type="transmembrane region" description="Helical" evidence="1">
    <location>
        <begin position="6"/>
        <end position="27"/>
    </location>
</feature>
<name>A0A7W7JYN8_9SPHN</name>
<keyword evidence="3" id="KW-1185">Reference proteome</keyword>
<evidence type="ECO:0000256" key="1">
    <source>
        <dbReference type="SAM" id="Phobius"/>
    </source>
</evidence>
<dbReference type="Proteomes" id="UP000575241">
    <property type="component" value="Unassembled WGS sequence"/>
</dbReference>
<proteinExistence type="predicted"/>
<accession>A0A7W7JYN8</accession>
<comment type="caution">
    <text evidence="2">The sequence shown here is derived from an EMBL/GenBank/DDBJ whole genome shotgun (WGS) entry which is preliminary data.</text>
</comment>
<sequence>MTRSLMIGAASFAITAMTIATVGLQGFSHFG</sequence>
<keyword evidence="1" id="KW-0472">Membrane</keyword>
<organism evidence="2 3">
    <name type="scientific">Sphingomonas kyeonggiensis</name>
    <dbReference type="NCBI Taxonomy" id="1268553"/>
    <lineage>
        <taxon>Bacteria</taxon>
        <taxon>Pseudomonadati</taxon>
        <taxon>Pseudomonadota</taxon>
        <taxon>Alphaproteobacteria</taxon>
        <taxon>Sphingomonadales</taxon>
        <taxon>Sphingomonadaceae</taxon>
        <taxon>Sphingomonas</taxon>
    </lineage>
</organism>